<dbReference type="OrthoDB" id="2589876at2"/>
<dbReference type="Pfam" id="PF00583">
    <property type="entry name" value="Acetyltransf_1"/>
    <property type="match status" value="1"/>
</dbReference>
<dbReference type="SUPFAM" id="SSF55729">
    <property type="entry name" value="Acyl-CoA N-acyltransferases (Nat)"/>
    <property type="match status" value="1"/>
</dbReference>
<dbReference type="KEGG" id="pprt:ET464_05785"/>
<keyword evidence="3" id="KW-1185">Reference proteome</keyword>
<evidence type="ECO:0000313" key="3">
    <source>
        <dbReference type="Proteomes" id="UP000293568"/>
    </source>
</evidence>
<evidence type="ECO:0000259" key="1">
    <source>
        <dbReference type="PROSITE" id="PS51186"/>
    </source>
</evidence>
<dbReference type="EMBL" id="CP035492">
    <property type="protein sequence ID" value="QAY65971.1"/>
    <property type="molecule type" value="Genomic_DNA"/>
</dbReference>
<dbReference type="CDD" id="cd04301">
    <property type="entry name" value="NAT_SF"/>
    <property type="match status" value="1"/>
</dbReference>
<dbReference type="PROSITE" id="PS51186">
    <property type="entry name" value="GNAT"/>
    <property type="match status" value="1"/>
</dbReference>
<protein>
    <submittedName>
        <fullName evidence="2">GNAT family N-acetyltransferase</fullName>
    </submittedName>
</protein>
<evidence type="ECO:0000313" key="2">
    <source>
        <dbReference type="EMBL" id="QAY65971.1"/>
    </source>
</evidence>
<organism evidence="2 3">
    <name type="scientific">Paenibacillus protaetiae</name>
    <dbReference type="NCBI Taxonomy" id="2509456"/>
    <lineage>
        <taxon>Bacteria</taxon>
        <taxon>Bacillati</taxon>
        <taxon>Bacillota</taxon>
        <taxon>Bacilli</taxon>
        <taxon>Bacillales</taxon>
        <taxon>Paenibacillaceae</taxon>
        <taxon>Paenibacillus</taxon>
    </lineage>
</organism>
<feature type="domain" description="N-acetyltransferase" evidence="1">
    <location>
        <begin position="125"/>
        <end position="255"/>
    </location>
</feature>
<dbReference type="GO" id="GO:0016747">
    <property type="term" value="F:acyltransferase activity, transferring groups other than amino-acyl groups"/>
    <property type="evidence" value="ECO:0007669"/>
    <property type="project" value="InterPro"/>
</dbReference>
<name>A0A4V0YEZ9_9BACL</name>
<accession>A0A4V0YEZ9</accession>
<sequence length="255" mass="28765">MADRLEVATLLEQDVLLHLSLLKMIESYEPCLDIRLVQEDGDWGVLLLLPTEVVPYDRSAYPSSRVIVFIAYSSDRMFERLAGQLPVQEPAVYKLQSKSYAAAIRRIRPLLKMRSFTSYTVKPGAKFEADSRVAVEHSFQERLMPLWASNGYGADEVQRYFRNGAYSCSVYVNGEPVSTCLVFPNYKHVWEIGAVRTLEQWRGAGFAKAAVSTALHLVLAAGYTPRYLTLDTNEPSVQLAQAIGLVPFMTMDHYQ</sequence>
<dbReference type="RefSeq" id="WP_129439051.1">
    <property type="nucleotide sequence ID" value="NZ_CP035492.1"/>
</dbReference>
<keyword evidence="2" id="KW-0808">Transferase</keyword>
<reference evidence="2 3" key="1">
    <citation type="submission" date="2019-01" db="EMBL/GenBank/DDBJ databases">
        <title>Genome sequencing of strain FW100M-2.</title>
        <authorList>
            <person name="Heo J."/>
            <person name="Kim S.-J."/>
            <person name="Kim J.-S."/>
            <person name="Hong S.-B."/>
            <person name="Kwon S.-W."/>
        </authorList>
    </citation>
    <scope>NUCLEOTIDE SEQUENCE [LARGE SCALE GENOMIC DNA]</scope>
    <source>
        <strain evidence="2 3">FW100M-2</strain>
    </source>
</reference>
<dbReference type="Proteomes" id="UP000293568">
    <property type="component" value="Chromosome"/>
</dbReference>
<dbReference type="InterPro" id="IPR000182">
    <property type="entry name" value="GNAT_dom"/>
</dbReference>
<proteinExistence type="predicted"/>
<dbReference type="Gene3D" id="3.40.630.30">
    <property type="match status" value="1"/>
</dbReference>
<dbReference type="InterPro" id="IPR016181">
    <property type="entry name" value="Acyl_CoA_acyltransferase"/>
</dbReference>
<gene>
    <name evidence="2" type="ORF">ET464_05785</name>
</gene>
<dbReference type="AlphaFoldDB" id="A0A4V0YEZ9"/>